<organism evidence="12 13">
    <name type="scientific">Chitinophaga barathri</name>
    <dbReference type="NCBI Taxonomy" id="1647451"/>
    <lineage>
        <taxon>Bacteria</taxon>
        <taxon>Pseudomonadati</taxon>
        <taxon>Bacteroidota</taxon>
        <taxon>Chitinophagia</taxon>
        <taxon>Chitinophagales</taxon>
        <taxon>Chitinophagaceae</taxon>
        <taxon>Chitinophaga</taxon>
    </lineage>
</organism>
<keyword evidence="5" id="KW-0276">Fatty acid metabolism</keyword>
<dbReference type="AlphaFoldDB" id="A0A3N4M821"/>
<evidence type="ECO:0000256" key="10">
    <source>
        <dbReference type="ARBA" id="ARBA00023160"/>
    </source>
</evidence>
<dbReference type="GO" id="GO:0016020">
    <property type="term" value="C:membrane"/>
    <property type="evidence" value="ECO:0007669"/>
    <property type="project" value="UniProtKB-SubCell"/>
</dbReference>
<dbReference type="Proteomes" id="UP000279089">
    <property type="component" value="Unassembled WGS sequence"/>
</dbReference>
<reference evidence="13" key="1">
    <citation type="submission" date="2018-11" db="EMBL/GenBank/DDBJ databases">
        <title>Chitinophaga lutea sp.nov., isolate from arsenic contaminated soil.</title>
        <authorList>
            <person name="Zong Y."/>
        </authorList>
    </citation>
    <scope>NUCLEOTIDE SEQUENCE [LARGE SCALE GENOMIC DNA]</scope>
    <source>
        <strain evidence="13">YLT18</strain>
    </source>
</reference>
<keyword evidence="8" id="KW-0443">Lipid metabolism</keyword>
<keyword evidence="13" id="KW-1185">Reference proteome</keyword>
<feature type="transmembrane region" description="Helical" evidence="11">
    <location>
        <begin position="133"/>
        <end position="154"/>
    </location>
</feature>
<gene>
    <name evidence="12" type="ORF">EG028_18975</name>
</gene>
<evidence type="ECO:0000256" key="9">
    <source>
        <dbReference type="ARBA" id="ARBA00023136"/>
    </source>
</evidence>
<evidence type="ECO:0000256" key="8">
    <source>
        <dbReference type="ARBA" id="ARBA00023098"/>
    </source>
</evidence>
<keyword evidence="6 11" id="KW-1133">Transmembrane helix</keyword>
<keyword evidence="9 11" id="KW-0472">Membrane</keyword>
<dbReference type="OrthoDB" id="9768289at2"/>
<evidence type="ECO:0000256" key="2">
    <source>
        <dbReference type="ARBA" id="ARBA00008749"/>
    </source>
</evidence>
<comment type="caution">
    <text evidence="12">The sequence shown here is derived from an EMBL/GenBank/DDBJ whole genome shotgun (WGS) entry which is preliminary data.</text>
</comment>
<evidence type="ECO:0000256" key="6">
    <source>
        <dbReference type="ARBA" id="ARBA00022989"/>
    </source>
</evidence>
<comment type="subcellular location">
    <subcellularLocation>
        <location evidence="1">Membrane</location>
        <topology evidence="1">Multi-pass membrane protein</topology>
    </subcellularLocation>
</comment>
<dbReference type="PANTHER" id="PTHR11351">
    <property type="entry name" value="ACYL-COA DESATURASE"/>
    <property type="match status" value="1"/>
</dbReference>
<proteinExistence type="inferred from homology"/>
<evidence type="ECO:0000256" key="7">
    <source>
        <dbReference type="ARBA" id="ARBA00023002"/>
    </source>
</evidence>
<dbReference type="GO" id="GO:0006633">
    <property type="term" value="P:fatty acid biosynthetic process"/>
    <property type="evidence" value="ECO:0007669"/>
    <property type="project" value="UniProtKB-KW"/>
</dbReference>
<dbReference type="GO" id="GO:0016717">
    <property type="term" value="F:oxidoreductase activity, acting on paired donors, with oxidation of a pair of donors resulting in the reduction of molecular oxygen to two molecules of water"/>
    <property type="evidence" value="ECO:0007669"/>
    <property type="project" value="InterPro"/>
</dbReference>
<evidence type="ECO:0000256" key="4">
    <source>
        <dbReference type="ARBA" id="ARBA00022692"/>
    </source>
</evidence>
<evidence type="ECO:0000313" key="12">
    <source>
        <dbReference type="EMBL" id="RPD39724.1"/>
    </source>
</evidence>
<keyword evidence="4 11" id="KW-0812">Transmembrane</keyword>
<accession>A0A3N4M821</accession>
<evidence type="ECO:0000256" key="3">
    <source>
        <dbReference type="ARBA" id="ARBA00022516"/>
    </source>
</evidence>
<protein>
    <submittedName>
        <fullName evidence="12">Acyl-CoA desaturase</fullName>
    </submittedName>
</protein>
<evidence type="ECO:0000256" key="5">
    <source>
        <dbReference type="ARBA" id="ARBA00022832"/>
    </source>
</evidence>
<keyword evidence="3" id="KW-0444">Lipid biosynthesis</keyword>
<dbReference type="PANTHER" id="PTHR11351:SF31">
    <property type="entry name" value="DESATURASE 1, ISOFORM A-RELATED"/>
    <property type="match status" value="1"/>
</dbReference>
<keyword evidence="7" id="KW-0560">Oxidoreductase</keyword>
<name>A0A3N4M821_9BACT</name>
<keyword evidence="10" id="KW-0275">Fatty acid biosynthesis</keyword>
<dbReference type="CDD" id="cd03505">
    <property type="entry name" value="Delta9-FADS-like"/>
    <property type="match status" value="1"/>
</dbReference>
<sequence length="259" mass="30823">MVAILIFFFSHWFLSLFFHTFFLHRYASHQMYDTSKGWERVFYFCTWFFQGSSYLIPRAYGVMHRMHHEYSDTEHDPHSPHFFKDVWHMMTHTREIYAGFVTGTRVPDAQFTKDPLPTWDAMDKFGDSRWTRFTWIGIYVAFYAVFAPSLWWWLLLPIHFLVGPVQGAVVNWCGHKYGYSNFDNGDHSRNSEPWGIFLLGELFQNNHHKHKDSANFAKKWYEFDPTYPVMKAMHWVGIIKLRESATAKIKAPKKVKQAA</sequence>
<evidence type="ECO:0000256" key="11">
    <source>
        <dbReference type="SAM" id="Phobius"/>
    </source>
</evidence>
<dbReference type="InterPro" id="IPR015876">
    <property type="entry name" value="Acyl-CoA_DS"/>
</dbReference>
<comment type="similarity">
    <text evidence="2">Belongs to the fatty acid desaturase type 2 family.</text>
</comment>
<evidence type="ECO:0000313" key="13">
    <source>
        <dbReference type="Proteomes" id="UP000279089"/>
    </source>
</evidence>
<evidence type="ECO:0000256" key="1">
    <source>
        <dbReference type="ARBA" id="ARBA00004141"/>
    </source>
</evidence>
<dbReference type="EMBL" id="RMBX01000010">
    <property type="protein sequence ID" value="RPD39724.1"/>
    <property type="molecule type" value="Genomic_DNA"/>
</dbReference>